<keyword evidence="2" id="KW-1185">Reference proteome</keyword>
<organism evidence="1 2">
    <name type="scientific">Planomonospora venezuelensis</name>
    <dbReference type="NCBI Taxonomy" id="1999"/>
    <lineage>
        <taxon>Bacteria</taxon>
        <taxon>Bacillati</taxon>
        <taxon>Actinomycetota</taxon>
        <taxon>Actinomycetes</taxon>
        <taxon>Streptosporangiales</taxon>
        <taxon>Streptosporangiaceae</taxon>
        <taxon>Planomonospora</taxon>
    </lineage>
</organism>
<dbReference type="EMBL" id="JACHJJ010000021">
    <property type="protein sequence ID" value="MBB5966086.1"/>
    <property type="molecule type" value="Genomic_DNA"/>
</dbReference>
<evidence type="ECO:0000313" key="1">
    <source>
        <dbReference type="EMBL" id="MBB5966086.1"/>
    </source>
</evidence>
<evidence type="ECO:0000313" key="2">
    <source>
        <dbReference type="Proteomes" id="UP000562352"/>
    </source>
</evidence>
<evidence type="ECO:0008006" key="3">
    <source>
        <dbReference type="Google" id="ProtNLM"/>
    </source>
</evidence>
<gene>
    <name evidence="1" type="ORF">FHS22_005377</name>
</gene>
<dbReference type="RefSeq" id="WP_338047957.1">
    <property type="nucleotide sequence ID" value="NZ_BAAAWZ010000004.1"/>
</dbReference>
<proteinExistence type="predicted"/>
<dbReference type="PANTHER" id="PTHR38479:SF2">
    <property type="entry name" value="WINGED HELIX DNA-BINDING DOMAIN-CONTAINING PROTEIN"/>
    <property type="match status" value="1"/>
</dbReference>
<dbReference type="InterPro" id="IPR009351">
    <property type="entry name" value="AlkZ-like"/>
</dbReference>
<comment type="caution">
    <text evidence="1">The sequence shown here is derived from an EMBL/GenBank/DDBJ whole genome shotgun (WGS) entry which is preliminary data.</text>
</comment>
<name>A0A841DFS3_PLAVE</name>
<dbReference type="Pfam" id="PF06224">
    <property type="entry name" value="AlkZ-like"/>
    <property type="match status" value="1"/>
</dbReference>
<dbReference type="Proteomes" id="UP000562352">
    <property type="component" value="Unassembled WGS sequence"/>
</dbReference>
<dbReference type="AlphaFoldDB" id="A0A841DFS3"/>
<sequence length="352" mass="38762">MITTRGLNRATLHRQLLLERAARSAYDTVEHLVGMQAQEPFSAYYGLWSRLTAFDPAELSALLEERRAVRAPLHRATIHLVTDADHGRIEPLFRDLLHRRFASSPFRAVLDGFDPGEFRAVAAALVAEAPRTRSELASLLASRWPALDAASLGYAVTYLLPVVQVPPRGVWGRSGRASWTTAASWLGPAGEPADVESLVRRYLAAFGPASVKDVQVWSGLTRLRPVLGRMGLRVLRDSRGRELFDLPDAVLPDPDTPAPVRFLPEFDNLLLGHDDRTRVISDEDYRRGIVIGGKPALLVDGFVHGTWAVSSAGLEVRVFRPLTAPQRAEVEEEGARLLEFAGHGHTSVAIVR</sequence>
<dbReference type="PANTHER" id="PTHR38479">
    <property type="entry name" value="LMO0824 PROTEIN"/>
    <property type="match status" value="1"/>
</dbReference>
<accession>A0A841DFS3</accession>
<reference evidence="1 2" key="1">
    <citation type="submission" date="2020-08" db="EMBL/GenBank/DDBJ databases">
        <title>Genomic Encyclopedia of Type Strains, Phase III (KMG-III): the genomes of soil and plant-associated and newly described type strains.</title>
        <authorList>
            <person name="Whitman W."/>
        </authorList>
    </citation>
    <scope>NUCLEOTIDE SEQUENCE [LARGE SCALE GENOMIC DNA]</scope>
    <source>
        <strain evidence="1 2">CECT 3303</strain>
    </source>
</reference>
<protein>
    <recommendedName>
        <fullName evidence="3">Winged helix DNA-binding domain-containing protein</fullName>
    </recommendedName>
</protein>